<protein>
    <recommendedName>
        <fullName evidence="5">Porin</fullName>
    </recommendedName>
</protein>
<reference evidence="3 4" key="1">
    <citation type="submission" date="2018-04" db="EMBL/GenBank/DDBJ databases">
        <title>Genomic Encyclopedia of Type Strains, Phase IV (KMG-IV): sequencing the most valuable type-strain genomes for metagenomic binning, comparative biology and taxonomic classification.</title>
        <authorList>
            <person name="Goeker M."/>
        </authorList>
    </citation>
    <scope>NUCLEOTIDE SEQUENCE [LARGE SCALE GENOMIC DNA]</scope>
    <source>
        <strain evidence="3 4">DSM 28688</strain>
    </source>
</reference>
<evidence type="ECO:0000256" key="1">
    <source>
        <dbReference type="SAM" id="Coils"/>
    </source>
</evidence>
<accession>A0A2U1CX11</accession>
<keyword evidence="1" id="KW-0175">Coiled coil</keyword>
<comment type="caution">
    <text evidence="3">The sequence shown here is derived from an EMBL/GenBank/DDBJ whole genome shotgun (WGS) entry which is preliminary data.</text>
</comment>
<evidence type="ECO:0008006" key="5">
    <source>
        <dbReference type="Google" id="ProtNLM"/>
    </source>
</evidence>
<sequence>MRHTLSRRASLALSVALISSGALAQSNDERLDALESRVDSLQQDLRAAGEQRVTFNGFLSTGYARASNDAGFDGVTEESEAQSLTLFGLQGRFDISDSTNATVQLLSFGEDSGRSDFATQLEWGYISHELQNGLRVRAGQMRIPLFMYSDSLDLGYAQPWARSPGVVYNQVTLSNYTGVDAAKRFSLGGGSVRAQAFGGHSSEEQTVAGQPGDIELRNLVGGVLSWSDYTWTLRGVAARADTSFEFLGNDEVDGEFYGLGVEYDDGSLMAISEVTRREVGGIFADTDSAYATVGYRIDGVMPYATVGWLESQDDNLRSGQAFSVQPSPGVTSSIPAAVLNEQRTVYSLGARYDVMPGVALKADWTHARNFGDTNGGLSGNGALTPTFEHTNVYTVKIDAAF</sequence>
<feature type="coiled-coil region" evidence="1">
    <location>
        <begin position="24"/>
        <end position="51"/>
    </location>
</feature>
<gene>
    <name evidence="3" type="ORF">C8D92_105174</name>
</gene>
<dbReference type="AlphaFoldDB" id="A0A2U1CX11"/>
<dbReference type="OrthoDB" id="197869at2"/>
<name>A0A2U1CX11_9GAMM</name>
<dbReference type="SUPFAM" id="SSF56935">
    <property type="entry name" value="Porins"/>
    <property type="match status" value="1"/>
</dbReference>
<dbReference type="EMBL" id="QEKQ01000005">
    <property type="protein sequence ID" value="PVY76421.1"/>
    <property type="molecule type" value="Genomic_DNA"/>
</dbReference>
<feature type="signal peptide" evidence="2">
    <location>
        <begin position="1"/>
        <end position="24"/>
    </location>
</feature>
<feature type="chain" id="PRO_5015558454" description="Porin" evidence="2">
    <location>
        <begin position="25"/>
        <end position="401"/>
    </location>
</feature>
<dbReference type="RefSeq" id="WP_116919160.1">
    <property type="nucleotide sequence ID" value="NZ_QEKQ01000005.1"/>
</dbReference>
<evidence type="ECO:0000313" key="3">
    <source>
        <dbReference type="EMBL" id="PVY76421.1"/>
    </source>
</evidence>
<proteinExistence type="predicted"/>
<dbReference type="Proteomes" id="UP000245887">
    <property type="component" value="Unassembled WGS sequence"/>
</dbReference>
<evidence type="ECO:0000313" key="4">
    <source>
        <dbReference type="Proteomes" id="UP000245887"/>
    </source>
</evidence>
<keyword evidence="2" id="KW-0732">Signal</keyword>
<evidence type="ECO:0000256" key="2">
    <source>
        <dbReference type="SAM" id="SignalP"/>
    </source>
</evidence>
<organism evidence="3 4">
    <name type="scientific">Tamilnaduibacter salinus</name>
    <dbReference type="NCBI Taxonomy" id="1484056"/>
    <lineage>
        <taxon>Bacteria</taxon>
        <taxon>Pseudomonadati</taxon>
        <taxon>Pseudomonadota</taxon>
        <taxon>Gammaproteobacteria</taxon>
        <taxon>Pseudomonadales</taxon>
        <taxon>Marinobacteraceae</taxon>
        <taxon>Tamilnaduibacter</taxon>
    </lineage>
</organism>